<gene>
    <name evidence="1" type="ORF">LCGC14_3142730</name>
</gene>
<proteinExistence type="predicted"/>
<dbReference type="AlphaFoldDB" id="A0A0F8WKB0"/>
<evidence type="ECO:0000313" key="1">
    <source>
        <dbReference type="EMBL" id="KKK48675.1"/>
    </source>
</evidence>
<name>A0A0F8WKB0_9ZZZZ</name>
<reference evidence="1" key="1">
    <citation type="journal article" date="2015" name="Nature">
        <title>Complex archaea that bridge the gap between prokaryotes and eukaryotes.</title>
        <authorList>
            <person name="Spang A."/>
            <person name="Saw J.H."/>
            <person name="Jorgensen S.L."/>
            <person name="Zaremba-Niedzwiedzka K."/>
            <person name="Martijn J."/>
            <person name="Lind A.E."/>
            <person name="van Eijk R."/>
            <person name="Schleper C."/>
            <person name="Guy L."/>
            <person name="Ettema T.J."/>
        </authorList>
    </citation>
    <scope>NUCLEOTIDE SEQUENCE</scope>
</reference>
<organism evidence="1">
    <name type="scientific">marine sediment metagenome</name>
    <dbReference type="NCBI Taxonomy" id="412755"/>
    <lineage>
        <taxon>unclassified sequences</taxon>
        <taxon>metagenomes</taxon>
        <taxon>ecological metagenomes</taxon>
    </lineage>
</organism>
<protein>
    <submittedName>
        <fullName evidence="1">Uncharacterized protein</fullName>
    </submittedName>
</protein>
<accession>A0A0F8WKB0</accession>
<sequence>MDVKTTVQYFYCLPTTRVIGISQPWKTTGLDCGNVCYNGDGGRLNMISASTSGNSQLIVRGYVPHCVYKLPCGIHKEPDSYYDVRNIGSLRADITGGAAAQGHLFLQQLRPY</sequence>
<comment type="caution">
    <text evidence="1">The sequence shown here is derived from an EMBL/GenBank/DDBJ whole genome shotgun (WGS) entry which is preliminary data.</text>
</comment>
<dbReference type="EMBL" id="LAZR01068947">
    <property type="protein sequence ID" value="KKK48675.1"/>
    <property type="molecule type" value="Genomic_DNA"/>
</dbReference>